<name>A0A0H5QTH3_NEIMI</name>
<proteinExistence type="predicted"/>
<dbReference type="EMBL" id="CVTF01000036">
    <property type="protein sequence ID" value="CRY98968.1"/>
    <property type="molecule type" value="Genomic_DNA"/>
</dbReference>
<organism evidence="1 2">
    <name type="scientific">Neisseria meningitidis serogroup B</name>
    <dbReference type="NCBI Taxonomy" id="491"/>
    <lineage>
        <taxon>Bacteria</taxon>
        <taxon>Pseudomonadati</taxon>
        <taxon>Pseudomonadota</taxon>
        <taxon>Betaproteobacteria</taxon>
        <taxon>Neisseriales</taxon>
        <taxon>Neisseriaceae</taxon>
        <taxon>Neisseria</taxon>
    </lineage>
</organism>
<accession>A0A0H5QTH3</accession>
<dbReference type="AlphaFoldDB" id="A0A0H5QTH3"/>
<evidence type="ECO:0000313" key="1">
    <source>
        <dbReference type="EMBL" id="CRY98968.1"/>
    </source>
</evidence>
<protein>
    <submittedName>
        <fullName evidence="1">Uncharacterized protein</fullName>
    </submittedName>
</protein>
<sequence length="39" mass="4354">MPNRVIPAQAGIQTLIYQEYLKIAAIPTLWIPACAERTV</sequence>
<evidence type="ECO:0000313" key="2">
    <source>
        <dbReference type="Proteomes" id="UP000182715"/>
    </source>
</evidence>
<reference evidence="1 2" key="1">
    <citation type="submission" date="2014-11" db="EMBL/GenBank/DDBJ databases">
        <authorList>
            <person name="Diene M.Seydina."/>
        </authorList>
    </citation>
    <scope>NUCLEOTIDE SEQUENCE [LARGE SCALE GENOMIC DNA]</scope>
    <source>
        <strain evidence="1 2">Neisseria meningitidis CHUV</strain>
    </source>
</reference>
<dbReference type="Proteomes" id="UP000182715">
    <property type="component" value="Unassembled WGS sequence"/>
</dbReference>